<protein>
    <submittedName>
        <fullName evidence="1">Uncharacterized protein</fullName>
    </submittedName>
</protein>
<dbReference type="AlphaFoldDB" id="A0A8S9GNA4"/>
<sequence length="75" mass="8238">MKFLKHFPVFASLDLSSDQPPGPEGKPVAVVLARDLEELWESGDVFPVRADGIFEPVVPNGMTWLSTDVLVSRLS</sequence>
<evidence type="ECO:0000313" key="1">
    <source>
        <dbReference type="EMBL" id="KAF2545352.1"/>
    </source>
</evidence>
<gene>
    <name evidence="1" type="ORF">F2Q70_00020070</name>
</gene>
<dbReference type="EMBL" id="QGKY02001925">
    <property type="protein sequence ID" value="KAF2545352.1"/>
    <property type="molecule type" value="Genomic_DNA"/>
</dbReference>
<reference evidence="1" key="1">
    <citation type="submission" date="2019-12" db="EMBL/GenBank/DDBJ databases">
        <title>Genome sequencing and annotation of Brassica cretica.</title>
        <authorList>
            <person name="Studholme D.J."/>
            <person name="Sarris P.F."/>
        </authorList>
    </citation>
    <scope>NUCLEOTIDE SEQUENCE</scope>
    <source>
        <strain evidence="1">PFS-102/07</strain>
        <tissue evidence="1">Leaf</tissue>
    </source>
</reference>
<accession>A0A8S9GNA4</accession>
<name>A0A8S9GNA4_BRACR</name>
<proteinExistence type="predicted"/>
<comment type="caution">
    <text evidence="1">The sequence shown here is derived from an EMBL/GenBank/DDBJ whole genome shotgun (WGS) entry which is preliminary data.</text>
</comment>
<organism evidence="1">
    <name type="scientific">Brassica cretica</name>
    <name type="common">Mustard</name>
    <dbReference type="NCBI Taxonomy" id="69181"/>
    <lineage>
        <taxon>Eukaryota</taxon>
        <taxon>Viridiplantae</taxon>
        <taxon>Streptophyta</taxon>
        <taxon>Embryophyta</taxon>
        <taxon>Tracheophyta</taxon>
        <taxon>Spermatophyta</taxon>
        <taxon>Magnoliopsida</taxon>
        <taxon>eudicotyledons</taxon>
        <taxon>Gunneridae</taxon>
        <taxon>Pentapetalae</taxon>
        <taxon>rosids</taxon>
        <taxon>malvids</taxon>
        <taxon>Brassicales</taxon>
        <taxon>Brassicaceae</taxon>
        <taxon>Brassiceae</taxon>
        <taxon>Brassica</taxon>
    </lineage>
</organism>